<gene>
    <name evidence="2" type="ORF">GNLVRS02_ARAD1B07392g</name>
</gene>
<feature type="region of interest" description="Disordered" evidence="1">
    <location>
        <begin position="150"/>
        <end position="173"/>
    </location>
</feature>
<sequence>MRLPLDSMSLWESTQDNLETAVGSAYSGWTQFNSRHVEPTTHKLWRWVSSSACCGCMGPQRRNSADIFFDMYEDDDVYAHDELDRLIDGEADDDSEEEFPQYSQTRIEFPSTEVRTTLRAQSDAVTNGLKSVWYWMFPWRQRYDPGTADMTNVEANSRSRSSTKSSTVSSDTLRSRADLFSDGDVEDAHLMSNYEVEMANRREKGRARVRSRTREGSSAREGSVREGCIREGSAREGSIREGSIREGSTREGGTREESIRESTREESDSENEGGSGQAPSTQTRDTIANNENRTRDSISNESD</sequence>
<feature type="region of interest" description="Disordered" evidence="1">
    <location>
        <begin position="200"/>
        <end position="303"/>
    </location>
</feature>
<dbReference type="AlphaFoldDB" id="A0A060T616"/>
<reference evidence="2" key="1">
    <citation type="submission" date="2014-02" db="EMBL/GenBank/DDBJ databases">
        <authorList>
            <person name="Genoscope - CEA"/>
        </authorList>
    </citation>
    <scope>NUCLEOTIDE SEQUENCE</scope>
    <source>
        <strain evidence="2">LS3</strain>
    </source>
</reference>
<reference evidence="2" key="2">
    <citation type="submission" date="2014-06" db="EMBL/GenBank/DDBJ databases">
        <title>The complete genome of Blastobotrys (Arxula) adeninivorans LS3 - a yeast of biotechnological interest.</title>
        <authorList>
            <person name="Kunze G."/>
            <person name="Gaillardin C."/>
            <person name="Czernicka M."/>
            <person name="Durrens P."/>
            <person name="Martin T."/>
            <person name="Boer E."/>
            <person name="Gabaldon T."/>
            <person name="Cruz J."/>
            <person name="Talla E."/>
            <person name="Marck C."/>
            <person name="Goffeau A."/>
            <person name="Barbe V."/>
            <person name="Baret P."/>
            <person name="Baronian K."/>
            <person name="Beier S."/>
            <person name="Bleykasten C."/>
            <person name="Bode R."/>
            <person name="Casaregola S."/>
            <person name="Despons L."/>
            <person name="Fairhead C."/>
            <person name="Giersberg M."/>
            <person name="Gierski P."/>
            <person name="Hahnel U."/>
            <person name="Hartmann A."/>
            <person name="Jankowska D."/>
            <person name="Jubin C."/>
            <person name="Jung P."/>
            <person name="Lafontaine I."/>
            <person name="Leh-Louis V."/>
            <person name="Lemaire M."/>
            <person name="Marcet-Houben M."/>
            <person name="Mascher M."/>
            <person name="Morel G."/>
            <person name="Richard G.-F."/>
            <person name="Riechen J."/>
            <person name="Sacerdot C."/>
            <person name="Sarkar A."/>
            <person name="Savel G."/>
            <person name="Schacherer J."/>
            <person name="Sherman D."/>
            <person name="Straub M.-L."/>
            <person name="Stein N."/>
            <person name="Thierry A."/>
            <person name="Trautwein-Schult A."/>
            <person name="Westhof E."/>
            <person name="Worch S."/>
            <person name="Dujon B."/>
            <person name="Souciet J.-L."/>
            <person name="Wincker P."/>
            <person name="Scholz U."/>
            <person name="Neuveglise N."/>
        </authorList>
    </citation>
    <scope>NUCLEOTIDE SEQUENCE</scope>
    <source>
        <strain evidence="2">LS3</strain>
    </source>
</reference>
<feature type="compositionally biased region" description="Low complexity" evidence="1">
    <location>
        <begin position="158"/>
        <end position="170"/>
    </location>
</feature>
<evidence type="ECO:0000256" key="1">
    <source>
        <dbReference type="SAM" id="MobiDB-lite"/>
    </source>
</evidence>
<feature type="compositionally biased region" description="Basic and acidic residues" evidence="1">
    <location>
        <begin position="212"/>
        <end position="266"/>
    </location>
</feature>
<protein>
    <submittedName>
        <fullName evidence="2">ARAD1B07392p</fullName>
    </submittedName>
</protein>
<organism evidence="2">
    <name type="scientific">Blastobotrys adeninivorans</name>
    <name type="common">Yeast</name>
    <name type="synonym">Arxula adeninivorans</name>
    <dbReference type="NCBI Taxonomy" id="409370"/>
    <lineage>
        <taxon>Eukaryota</taxon>
        <taxon>Fungi</taxon>
        <taxon>Dikarya</taxon>
        <taxon>Ascomycota</taxon>
        <taxon>Saccharomycotina</taxon>
        <taxon>Dipodascomycetes</taxon>
        <taxon>Dipodascales</taxon>
        <taxon>Trichomonascaceae</taxon>
        <taxon>Blastobotrys</taxon>
    </lineage>
</organism>
<feature type="compositionally biased region" description="Polar residues" evidence="1">
    <location>
        <begin position="277"/>
        <end position="291"/>
    </location>
</feature>
<accession>A0A060T616</accession>
<dbReference type="EMBL" id="HG937692">
    <property type="protein sequence ID" value="CDP36194.1"/>
    <property type="molecule type" value="Genomic_DNA"/>
</dbReference>
<feature type="compositionally biased region" description="Basic and acidic residues" evidence="1">
    <location>
        <begin position="292"/>
        <end position="303"/>
    </location>
</feature>
<proteinExistence type="predicted"/>
<evidence type="ECO:0000313" key="2">
    <source>
        <dbReference type="EMBL" id="CDP36194.1"/>
    </source>
</evidence>
<name>A0A060T616_BLAAD</name>